<dbReference type="AlphaFoldDB" id="A0A641SAY0"/>
<dbReference type="EMBL" id="VWKL01000104">
    <property type="protein sequence ID" value="KAA4001091.1"/>
    <property type="molecule type" value="Genomic_DNA"/>
</dbReference>
<evidence type="ECO:0000313" key="1">
    <source>
        <dbReference type="EMBL" id="KAA4001091.1"/>
    </source>
</evidence>
<reference evidence="1" key="1">
    <citation type="journal article" date="2019" name="Nat. Med.">
        <title>A library of human gut bacterial isolates paired with longitudinal multiomics data enables mechanistic microbiome research.</title>
        <authorList>
            <person name="Poyet M."/>
            <person name="Groussin M."/>
            <person name="Gibbons S.M."/>
            <person name="Avila-Pacheco J."/>
            <person name="Jiang X."/>
            <person name="Kearney S.M."/>
            <person name="Perrotta A.R."/>
            <person name="Berdy B."/>
            <person name="Zhao S."/>
            <person name="Lieberman T.D."/>
            <person name="Swanson P.K."/>
            <person name="Smith M."/>
            <person name="Roesemann S."/>
            <person name="Alexander J.E."/>
            <person name="Rich S.A."/>
            <person name="Livny J."/>
            <person name="Vlamakis H."/>
            <person name="Clish C."/>
            <person name="Bullock K."/>
            <person name="Deik A."/>
            <person name="Scott J."/>
            <person name="Pierce K.A."/>
            <person name="Xavier R.J."/>
            <person name="Alm E.J."/>
        </authorList>
    </citation>
    <scope>NUCLEOTIDE SEQUENCE</scope>
    <source>
        <strain evidence="1">BIOML-A144</strain>
    </source>
</reference>
<gene>
    <name evidence="1" type="ORF">F3F37_31195</name>
</gene>
<comment type="caution">
    <text evidence="1">The sequence shown here is derived from an EMBL/GenBank/DDBJ whole genome shotgun (WGS) entry which is preliminary data.</text>
</comment>
<protein>
    <submittedName>
        <fullName evidence="1">Uncharacterized protein</fullName>
    </submittedName>
</protein>
<sequence>MYISSVKLSTQIPNSSMMSIISLAVIVSIHPILCCYHIHSYSSACSSSISSSSSHSINAKSSPVLASLIYLIPGATYSVTTSLSPHHGTNVLLIIIIHSY</sequence>
<name>A0A641SAY0_BACOV</name>
<proteinExistence type="predicted"/>
<organism evidence="1">
    <name type="scientific">Bacteroides ovatus</name>
    <dbReference type="NCBI Taxonomy" id="28116"/>
    <lineage>
        <taxon>Bacteria</taxon>
        <taxon>Pseudomonadati</taxon>
        <taxon>Bacteroidota</taxon>
        <taxon>Bacteroidia</taxon>
        <taxon>Bacteroidales</taxon>
        <taxon>Bacteroidaceae</taxon>
        <taxon>Bacteroides</taxon>
    </lineage>
</organism>
<accession>A0A641SAY0</accession>